<evidence type="ECO:0000313" key="3">
    <source>
        <dbReference type="EMBL" id="CRZ06341.1"/>
    </source>
</evidence>
<dbReference type="GO" id="GO:0046983">
    <property type="term" value="F:protein dimerization activity"/>
    <property type="evidence" value="ECO:0007669"/>
    <property type="project" value="InterPro"/>
</dbReference>
<dbReference type="Pfam" id="PF05699">
    <property type="entry name" value="Dimer_Tnp_hAT"/>
    <property type="match status" value="1"/>
</dbReference>
<proteinExistence type="predicted"/>
<reference evidence="3" key="1">
    <citation type="submission" date="2015-04" db="EMBL/GenBank/DDBJ databases">
        <title>The genome sequence of the plant pathogenic Rhizarian Plasmodiophora brassicae reveals insights in its biotrophic life cycle and the origin of chitin synthesis.</title>
        <authorList>
            <person name="Schwelm A."/>
            <person name="Fogelqvist J."/>
            <person name="Knaust A."/>
            <person name="Julke S."/>
            <person name="Lilja T."/>
            <person name="Dhandapani V."/>
            <person name="Bonilla-Rosso G."/>
            <person name="Karlsson M."/>
            <person name="Shevchenko A."/>
            <person name="Choi S.R."/>
            <person name="Kim H.G."/>
            <person name="Park J.Y."/>
            <person name="Lim Y.P."/>
            <person name="Ludwig-Muller J."/>
            <person name="Dixelius C."/>
        </authorList>
    </citation>
    <scope>NUCLEOTIDE SEQUENCE</scope>
    <source>
        <tissue evidence="3">Potato root galls</tissue>
    </source>
</reference>
<protein>
    <recommendedName>
        <fullName evidence="2">HAT C-terminal dimerisation domain-containing protein</fullName>
    </recommendedName>
</protein>
<dbReference type="InterPro" id="IPR012337">
    <property type="entry name" value="RNaseH-like_sf"/>
</dbReference>
<dbReference type="SUPFAM" id="SSF53098">
    <property type="entry name" value="Ribonuclease H-like"/>
    <property type="match status" value="1"/>
</dbReference>
<name>A0A0H5QXJ1_9EUKA</name>
<evidence type="ECO:0000256" key="1">
    <source>
        <dbReference type="SAM" id="MobiDB-lite"/>
    </source>
</evidence>
<dbReference type="InterPro" id="IPR008906">
    <property type="entry name" value="HATC_C_dom"/>
</dbReference>
<feature type="domain" description="HAT C-terminal dimerisation" evidence="2">
    <location>
        <begin position="33"/>
        <end position="97"/>
    </location>
</feature>
<evidence type="ECO:0000259" key="2">
    <source>
        <dbReference type="Pfam" id="PF05699"/>
    </source>
</evidence>
<sequence>MFCSILQMIPAPIRDKRSHYFNNINMLIQRVKTPYQYWLSDGAQWPILQNIALRIFSLATSTASCERSFSSQGFIHSKLRNSLNPARVEKLMFINTNFTQLQETLASGIEWSSEEEDNDASDDQPEQIL</sequence>
<accession>A0A0H5QXJ1</accession>
<organism evidence="3">
    <name type="scientific">Spongospora subterranea</name>
    <dbReference type="NCBI Taxonomy" id="70186"/>
    <lineage>
        <taxon>Eukaryota</taxon>
        <taxon>Sar</taxon>
        <taxon>Rhizaria</taxon>
        <taxon>Endomyxa</taxon>
        <taxon>Phytomyxea</taxon>
        <taxon>Plasmodiophorida</taxon>
        <taxon>Plasmodiophoridae</taxon>
        <taxon>Spongospora</taxon>
    </lineage>
</organism>
<feature type="compositionally biased region" description="Acidic residues" evidence="1">
    <location>
        <begin position="112"/>
        <end position="129"/>
    </location>
</feature>
<dbReference type="EMBL" id="HACM01005899">
    <property type="protein sequence ID" value="CRZ06341.1"/>
    <property type="molecule type" value="Transcribed_RNA"/>
</dbReference>
<feature type="region of interest" description="Disordered" evidence="1">
    <location>
        <begin position="109"/>
        <end position="129"/>
    </location>
</feature>
<dbReference type="AlphaFoldDB" id="A0A0H5QXJ1"/>